<organism evidence="1 2">
    <name type="scientific">Geobacillus icigianus</name>
    <dbReference type="NCBI Taxonomy" id="1430331"/>
    <lineage>
        <taxon>Bacteria</taxon>
        <taxon>Bacillati</taxon>
        <taxon>Bacillota</taxon>
        <taxon>Bacilli</taxon>
        <taxon>Bacillales</taxon>
        <taxon>Anoxybacillaceae</taxon>
        <taxon>Geobacillus</taxon>
    </lineage>
</organism>
<gene>
    <name evidence="1" type="ORF">EP10_000076</name>
</gene>
<keyword evidence="2" id="KW-1185">Reference proteome</keyword>
<proteinExistence type="predicted"/>
<dbReference type="Proteomes" id="UP000029267">
    <property type="component" value="Unassembled WGS sequence"/>
</dbReference>
<comment type="caution">
    <text evidence="1">The sequence shown here is derived from an EMBL/GenBank/DDBJ whole genome shotgun (WGS) entry which is preliminary data.</text>
</comment>
<sequence length="129" mass="15195">MLQNPDSLLPCTKLKWGLLSETDKKRPKKNRNAFTTSPLFGIQQKEKGGNIVSKELEKALEGWVASRKEGHETFIRLFEQWGSDFTKQLQEIEKLNNGFLQKVQGNLDYIERWFTKKEREFAELFRRFG</sequence>
<protein>
    <submittedName>
        <fullName evidence="1">Uncharacterized protein</fullName>
    </submittedName>
</protein>
<name>A0ABU6BBP0_9BACL</name>
<dbReference type="EMBL" id="JPYA02000001">
    <property type="protein sequence ID" value="MEB3749237.1"/>
    <property type="molecule type" value="Genomic_DNA"/>
</dbReference>
<evidence type="ECO:0000313" key="2">
    <source>
        <dbReference type="Proteomes" id="UP000029267"/>
    </source>
</evidence>
<evidence type="ECO:0000313" key="1">
    <source>
        <dbReference type="EMBL" id="MEB3749237.1"/>
    </source>
</evidence>
<accession>A0ABU6BBP0</accession>
<reference evidence="1 2" key="1">
    <citation type="journal article" date="2014" name="Genome Announc.">
        <title>Draft Genome Sequence of Geobacillus icigianus Strain G1w1T Isolated from Hot Springs in the Valley of Geysers, Kamchatka (Russian Federation).</title>
        <authorList>
            <person name="Bryanskaya A.V."/>
            <person name="Rozanov A.S."/>
            <person name="Logacheva M.D."/>
            <person name="Kotenko A.V."/>
            <person name="Peltek S.E."/>
        </authorList>
    </citation>
    <scope>NUCLEOTIDE SEQUENCE [LARGE SCALE GENOMIC DNA]</scope>
    <source>
        <strain evidence="1 2">G1w1</strain>
    </source>
</reference>